<keyword evidence="1" id="KW-1133">Transmembrane helix</keyword>
<evidence type="ECO:0000313" key="2">
    <source>
        <dbReference type="EMBL" id="GLK13234.1"/>
    </source>
</evidence>
<feature type="transmembrane region" description="Helical" evidence="1">
    <location>
        <begin position="133"/>
        <end position="149"/>
    </location>
</feature>
<dbReference type="RefSeq" id="WP_271221528.1">
    <property type="nucleotide sequence ID" value="NZ_BAAAVD010000035.1"/>
</dbReference>
<feature type="transmembrane region" description="Helical" evidence="1">
    <location>
        <begin position="463"/>
        <end position="480"/>
    </location>
</feature>
<feature type="transmembrane region" description="Helical" evidence="1">
    <location>
        <begin position="156"/>
        <end position="179"/>
    </location>
</feature>
<dbReference type="AlphaFoldDB" id="A0A9W6I923"/>
<proteinExistence type="predicted"/>
<keyword evidence="1" id="KW-0472">Membrane</keyword>
<feature type="transmembrane region" description="Helical" evidence="1">
    <location>
        <begin position="342"/>
        <end position="364"/>
    </location>
</feature>
<feature type="transmembrane region" description="Helical" evidence="1">
    <location>
        <begin position="9"/>
        <end position="32"/>
    </location>
</feature>
<sequence length="775" mass="83768">MRRYRFGRFAAFVAGGYVLAVVGAGAVALVGGDVRLLGWLAVRWDASGSDSVVRWYALTLLLLGGGQGWALWQILRGRAMERGAGQDRAPAEEKGRGRRVRWLRAVLYGNLLYSLVFLLPLPSPWWVDAVHKAGQLALVVLFHLVLVGAPRALRLVALVAGVLDAVSTIGAEVFGGLGLEPLEVVFSLAWMGRLPWLLWMVLTLVAQAGDGRWGRTTVWSGAASTTVSFLVIPVVFDAFSTSAFRFMVIVGVGNAFDVLVSVWLARSAHDLADPRAKAVPPAERPLPPRIPAGRRSLRAAAVVLPLLPAAVNLAHGLPLWIGPRGAVDSFFRANSPSMGVQALWWSFDVLVGVGGLGVLVLVAVRRRTRRLVRATVFTLALAALVGVVTAVTGQASALSDGSAEFVYEGPRIRPGWMFSRGSGGSEIFLGVSPLWHSAAFVGSALLLVFLYGASPARRSPYRVAVAGVASVAALCLVPVADHARGPVTSQRDCVPPEPWDERPFEPLPATGERAFVCKVRTSDTPPFAQDTPDLALVAYGRGLCGVYTRDDPREIARVRAAGGVDVRELAYAIAEICPRAAAVVKAELDEEEREIQEWGAQERRKCDETPWHRPLVEPVSVFRRSESLGPDYGVLEASEEGAPGDPHEDGLLGLAQKNRLVAALPGHLMVLVASDIATCTAIETYTRRPPVETRGWSHVVEVGYLSPDGEASLREMMGVYEFPNLAFRGKGHYRIRVHHGWLSWKGEKRSGQRLLIMAYPGRGDGVVVHREPARP</sequence>
<feature type="transmembrane region" description="Helical" evidence="1">
    <location>
        <begin position="299"/>
        <end position="322"/>
    </location>
</feature>
<accession>A0A9W6I923</accession>
<reference evidence="2" key="2">
    <citation type="submission" date="2023-01" db="EMBL/GenBank/DDBJ databases">
        <authorList>
            <person name="Sun Q."/>
            <person name="Evtushenko L."/>
        </authorList>
    </citation>
    <scope>NUCLEOTIDE SEQUENCE</scope>
    <source>
        <strain evidence="2">VKM Ac-2007</strain>
    </source>
</reference>
<dbReference type="EMBL" id="BSEV01000021">
    <property type="protein sequence ID" value="GLK13234.1"/>
    <property type="molecule type" value="Genomic_DNA"/>
</dbReference>
<feature type="transmembrane region" description="Helical" evidence="1">
    <location>
        <begin position="185"/>
        <end position="206"/>
    </location>
</feature>
<keyword evidence="1" id="KW-0812">Transmembrane</keyword>
<feature type="transmembrane region" description="Helical" evidence="1">
    <location>
        <begin position="102"/>
        <end position="121"/>
    </location>
</feature>
<name>A0A9W6I923_9ACTN</name>
<organism evidence="2 3">
    <name type="scientific">Streptosporangium carneum</name>
    <dbReference type="NCBI Taxonomy" id="47481"/>
    <lineage>
        <taxon>Bacteria</taxon>
        <taxon>Bacillati</taxon>
        <taxon>Actinomycetota</taxon>
        <taxon>Actinomycetes</taxon>
        <taxon>Streptosporangiales</taxon>
        <taxon>Streptosporangiaceae</taxon>
        <taxon>Streptosporangium</taxon>
    </lineage>
</organism>
<evidence type="ECO:0000256" key="1">
    <source>
        <dbReference type="SAM" id="Phobius"/>
    </source>
</evidence>
<feature type="transmembrane region" description="Helical" evidence="1">
    <location>
        <begin position="371"/>
        <end position="391"/>
    </location>
</feature>
<protein>
    <submittedName>
        <fullName evidence="2">Uncharacterized protein</fullName>
    </submittedName>
</protein>
<keyword evidence="3" id="KW-1185">Reference proteome</keyword>
<feature type="transmembrane region" description="Helical" evidence="1">
    <location>
        <begin position="427"/>
        <end position="451"/>
    </location>
</feature>
<dbReference type="Proteomes" id="UP001143474">
    <property type="component" value="Unassembled WGS sequence"/>
</dbReference>
<reference evidence="2" key="1">
    <citation type="journal article" date="2014" name="Int. J. Syst. Evol. Microbiol.">
        <title>Complete genome sequence of Corynebacterium casei LMG S-19264T (=DSM 44701T), isolated from a smear-ripened cheese.</title>
        <authorList>
            <consortium name="US DOE Joint Genome Institute (JGI-PGF)"/>
            <person name="Walter F."/>
            <person name="Albersmeier A."/>
            <person name="Kalinowski J."/>
            <person name="Ruckert C."/>
        </authorList>
    </citation>
    <scope>NUCLEOTIDE SEQUENCE</scope>
    <source>
        <strain evidence="2">VKM Ac-2007</strain>
    </source>
</reference>
<feature type="transmembrane region" description="Helical" evidence="1">
    <location>
        <begin position="218"/>
        <end position="236"/>
    </location>
</feature>
<evidence type="ECO:0000313" key="3">
    <source>
        <dbReference type="Proteomes" id="UP001143474"/>
    </source>
</evidence>
<comment type="caution">
    <text evidence="2">The sequence shown here is derived from an EMBL/GenBank/DDBJ whole genome shotgun (WGS) entry which is preliminary data.</text>
</comment>
<feature type="transmembrane region" description="Helical" evidence="1">
    <location>
        <begin position="52"/>
        <end position="72"/>
    </location>
</feature>
<gene>
    <name evidence="2" type="ORF">GCM10017600_66450</name>
</gene>
<feature type="transmembrane region" description="Helical" evidence="1">
    <location>
        <begin position="242"/>
        <end position="265"/>
    </location>
</feature>